<protein>
    <submittedName>
        <fullName evidence="1">Uncharacterized protein</fullName>
    </submittedName>
</protein>
<dbReference type="EMBL" id="LXQA010022793">
    <property type="protein sequence ID" value="MCH92484.1"/>
    <property type="molecule type" value="Genomic_DNA"/>
</dbReference>
<organism evidence="1 2">
    <name type="scientific">Trifolium medium</name>
    <dbReference type="NCBI Taxonomy" id="97028"/>
    <lineage>
        <taxon>Eukaryota</taxon>
        <taxon>Viridiplantae</taxon>
        <taxon>Streptophyta</taxon>
        <taxon>Embryophyta</taxon>
        <taxon>Tracheophyta</taxon>
        <taxon>Spermatophyta</taxon>
        <taxon>Magnoliopsida</taxon>
        <taxon>eudicotyledons</taxon>
        <taxon>Gunneridae</taxon>
        <taxon>Pentapetalae</taxon>
        <taxon>rosids</taxon>
        <taxon>fabids</taxon>
        <taxon>Fabales</taxon>
        <taxon>Fabaceae</taxon>
        <taxon>Papilionoideae</taxon>
        <taxon>50 kb inversion clade</taxon>
        <taxon>NPAAA clade</taxon>
        <taxon>Hologalegina</taxon>
        <taxon>IRL clade</taxon>
        <taxon>Trifolieae</taxon>
        <taxon>Trifolium</taxon>
    </lineage>
</organism>
<sequence>MLQQNHRWVQFRRQVIFIVAVRSIHQISVTVIKFFLKKHEKEVASKVWRGALEVGVEVNLETGAGVKEGVVRGGTEVECILEIQDNEKRDKEERSRREQHKTFHP</sequence>
<reference evidence="1 2" key="1">
    <citation type="journal article" date="2018" name="Front. Plant Sci.">
        <title>Red Clover (Trifolium pratense) and Zigzag Clover (T. medium) - A Picture of Genomic Similarities and Differences.</title>
        <authorList>
            <person name="Dluhosova J."/>
            <person name="Istvanek J."/>
            <person name="Nedelnik J."/>
            <person name="Repkova J."/>
        </authorList>
    </citation>
    <scope>NUCLEOTIDE SEQUENCE [LARGE SCALE GENOMIC DNA]</scope>
    <source>
        <strain evidence="2">cv. 10/8</strain>
        <tissue evidence="1">Leaf</tissue>
    </source>
</reference>
<dbReference type="Proteomes" id="UP000265520">
    <property type="component" value="Unassembled WGS sequence"/>
</dbReference>
<evidence type="ECO:0000313" key="1">
    <source>
        <dbReference type="EMBL" id="MCH92484.1"/>
    </source>
</evidence>
<comment type="caution">
    <text evidence="1">The sequence shown here is derived from an EMBL/GenBank/DDBJ whole genome shotgun (WGS) entry which is preliminary data.</text>
</comment>
<name>A0A392N1W3_9FABA</name>
<keyword evidence="2" id="KW-1185">Reference proteome</keyword>
<dbReference type="AlphaFoldDB" id="A0A392N1W3"/>
<evidence type="ECO:0000313" key="2">
    <source>
        <dbReference type="Proteomes" id="UP000265520"/>
    </source>
</evidence>
<proteinExistence type="predicted"/>
<accession>A0A392N1W3</accession>